<dbReference type="InterPro" id="IPR000160">
    <property type="entry name" value="GGDEF_dom"/>
</dbReference>
<evidence type="ECO:0000256" key="3">
    <source>
        <dbReference type="ARBA" id="ARBA00022692"/>
    </source>
</evidence>
<keyword evidence="10" id="KW-1185">Reference proteome</keyword>
<dbReference type="GO" id="GO:0016740">
    <property type="term" value="F:transferase activity"/>
    <property type="evidence" value="ECO:0007669"/>
    <property type="project" value="UniProtKB-KW"/>
</dbReference>
<dbReference type="CDD" id="cd01949">
    <property type="entry name" value="GGDEF"/>
    <property type="match status" value="1"/>
</dbReference>
<dbReference type="InterPro" id="IPR029787">
    <property type="entry name" value="Nucleotide_cyclase"/>
</dbReference>
<evidence type="ECO:0000313" key="9">
    <source>
        <dbReference type="EMBL" id="ANU39310.1"/>
    </source>
</evidence>
<keyword evidence="5 6" id="KW-0472">Membrane</keyword>
<dbReference type="Gene3D" id="3.30.450.350">
    <property type="entry name" value="CHASE domain"/>
    <property type="match status" value="1"/>
</dbReference>
<feature type="domain" description="GGDEF" evidence="8">
    <location>
        <begin position="326"/>
        <end position="455"/>
    </location>
</feature>
<feature type="transmembrane region" description="Helical" evidence="6">
    <location>
        <begin position="6"/>
        <end position="29"/>
    </location>
</feature>
<dbReference type="SUPFAM" id="SSF55073">
    <property type="entry name" value="Nucleotide cyclase"/>
    <property type="match status" value="1"/>
</dbReference>
<comment type="subcellular location">
    <subcellularLocation>
        <location evidence="2">Membrane</location>
    </subcellularLocation>
</comment>
<evidence type="ECO:0000259" key="7">
    <source>
        <dbReference type="PROSITE" id="PS50839"/>
    </source>
</evidence>
<dbReference type="STRING" id="45658.VSVS12_03493"/>
<dbReference type="Gene3D" id="3.30.70.270">
    <property type="match status" value="1"/>
</dbReference>
<name>A0A1C7FH52_9VIBR</name>
<comment type="cofactor">
    <cofactor evidence="1">
        <name>Mg(2+)</name>
        <dbReference type="ChEBI" id="CHEBI:18420"/>
    </cofactor>
</comment>
<evidence type="ECO:0000313" key="10">
    <source>
        <dbReference type="Proteomes" id="UP000092528"/>
    </source>
</evidence>
<dbReference type="InterPro" id="IPR052163">
    <property type="entry name" value="DGC-Regulatory_Protein"/>
</dbReference>
<dbReference type="RefSeq" id="WP_065546783.1">
    <property type="nucleotide sequence ID" value="NZ_CP016415.1"/>
</dbReference>
<dbReference type="GeneID" id="96874477"/>
<reference evidence="9 10" key="1">
    <citation type="submission" date="2016-07" db="EMBL/GenBank/DDBJ databases">
        <title>Genome sequencing of Vibrio scophthalmi strain VS-05, an isolated from Paralichthys olivaceus.</title>
        <authorList>
            <person name="Han H.-J."/>
        </authorList>
    </citation>
    <scope>NUCLEOTIDE SEQUENCE [LARGE SCALE GENOMIC DNA]</scope>
    <source>
        <strain evidence="9 10">VS-05</strain>
    </source>
</reference>
<dbReference type="InterPro" id="IPR043128">
    <property type="entry name" value="Rev_trsase/Diguanyl_cyclase"/>
</dbReference>
<dbReference type="EC" id="2.7.3.-" evidence="9"/>
<dbReference type="InterPro" id="IPR006189">
    <property type="entry name" value="CHASE_dom"/>
</dbReference>
<evidence type="ECO:0000256" key="4">
    <source>
        <dbReference type="ARBA" id="ARBA00022989"/>
    </source>
</evidence>
<proteinExistence type="predicted"/>
<dbReference type="GO" id="GO:0016020">
    <property type="term" value="C:membrane"/>
    <property type="evidence" value="ECO:0007669"/>
    <property type="project" value="UniProtKB-SubCell"/>
</dbReference>
<dbReference type="PROSITE" id="PS50887">
    <property type="entry name" value="GGDEF"/>
    <property type="match status" value="1"/>
</dbReference>
<organism evidence="9 10">
    <name type="scientific">Vibrio scophthalmi</name>
    <dbReference type="NCBI Taxonomy" id="45658"/>
    <lineage>
        <taxon>Bacteria</taxon>
        <taxon>Pseudomonadati</taxon>
        <taxon>Pseudomonadota</taxon>
        <taxon>Gammaproteobacteria</taxon>
        <taxon>Vibrionales</taxon>
        <taxon>Vibrionaceae</taxon>
        <taxon>Vibrio</taxon>
    </lineage>
</organism>
<dbReference type="GO" id="GO:0007165">
    <property type="term" value="P:signal transduction"/>
    <property type="evidence" value="ECO:0007669"/>
    <property type="project" value="UniProtKB-ARBA"/>
</dbReference>
<keyword evidence="4 6" id="KW-1133">Transmembrane helix</keyword>
<dbReference type="FunFam" id="3.30.70.270:FF:000001">
    <property type="entry name" value="Diguanylate cyclase domain protein"/>
    <property type="match status" value="1"/>
</dbReference>
<evidence type="ECO:0000256" key="5">
    <source>
        <dbReference type="ARBA" id="ARBA00023136"/>
    </source>
</evidence>
<dbReference type="PANTHER" id="PTHR46663">
    <property type="entry name" value="DIGUANYLATE CYCLASE DGCT-RELATED"/>
    <property type="match status" value="1"/>
</dbReference>
<evidence type="ECO:0000256" key="1">
    <source>
        <dbReference type="ARBA" id="ARBA00001946"/>
    </source>
</evidence>
<keyword evidence="9" id="KW-0808">Transferase</keyword>
<keyword evidence="3 6" id="KW-0812">Transmembrane</keyword>
<dbReference type="Pfam" id="PF00990">
    <property type="entry name" value="GGDEF"/>
    <property type="match status" value="1"/>
</dbReference>
<protein>
    <submittedName>
        <fullName evidence="9">Putative signaling protein</fullName>
        <ecNumber evidence="9">2.7.3.-</ecNumber>
    </submittedName>
</protein>
<dbReference type="SMART" id="SM00267">
    <property type="entry name" value="GGDEF"/>
    <property type="match status" value="1"/>
</dbReference>
<feature type="domain" description="CHASE" evidence="7">
    <location>
        <begin position="109"/>
        <end position="246"/>
    </location>
</feature>
<dbReference type="PANTHER" id="PTHR46663:SF2">
    <property type="entry name" value="GGDEF DOMAIN-CONTAINING PROTEIN"/>
    <property type="match status" value="1"/>
</dbReference>
<gene>
    <name evidence="9" type="ORF">VSVS05_04274</name>
</gene>
<dbReference type="InterPro" id="IPR042240">
    <property type="entry name" value="CHASE_sf"/>
</dbReference>
<accession>A0A1C7FH52</accession>
<evidence type="ECO:0000256" key="6">
    <source>
        <dbReference type="SAM" id="Phobius"/>
    </source>
</evidence>
<dbReference type="SMART" id="SM01079">
    <property type="entry name" value="CHASE"/>
    <property type="match status" value="1"/>
</dbReference>
<dbReference type="Pfam" id="PF03924">
    <property type="entry name" value="CHASE"/>
    <property type="match status" value="1"/>
</dbReference>
<sequence>MKHRQGWYWPLFLCWVMFMLIAVMGVEYLNRYQQQYLNSLEQEDAKEDLSLVRSRLESLIVSDIYVLNSLPVLVALNPDMKKLDWNKLAENVYQRSRHIRVIGLAPDDVVKYIYPLEGNESVLGLDYRMVPEQWSSIQKAKSIKETFIAGPVELYQGGRHLIARLPIFTDAPFNQNYWGVCSVVIDLTALFEDAGVYRLDQQYNIALRGVDSSGHAGEMFFGEKETFTNAFAIENVYFPYGHWVIAASARNDFLNQLDWYQVHSARIIGYSALLAISLSFLAISRMYHTANERSLHDELTSLPNRRYFMFTIQHQFSLAVSSAVNEGFALVNIDLDKFKAVNDRLGHDAGDKVLKATAQRIQGALRASDIVARVGGDEFLVLLPRVMAERDVEAIMDTINRAVSTTPIMYEHHAINIEVSIGYALYDRRFMSVEEMFKLADSRMYQVKNQHRQQG</sequence>
<dbReference type="EMBL" id="CP016415">
    <property type="protein sequence ID" value="ANU39310.1"/>
    <property type="molecule type" value="Genomic_DNA"/>
</dbReference>
<dbReference type="NCBIfam" id="TIGR00254">
    <property type="entry name" value="GGDEF"/>
    <property type="match status" value="1"/>
</dbReference>
<evidence type="ECO:0000256" key="2">
    <source>
        <dbReference type="ARBA" id="ARBA00004370"/>
    </source>
</evidence>
<evidence type="ECO:0000259" key="8">
    <source>
        <dbReference type="PROSITE" id="PS50887"/>
    </source>
</evidence>
<dbReference type="AlphaFoldDB" id="A0A1C7FH52"/>
<dbReference type="PROSITE" id="PS50839">
    <property type="entry name" value="CHASE"/>
    <property type="match status" value="1"/>
</dbReference>
<dbReference type="PATRIC" id="fig|45658.7.peg.4254"/>
<dbReference type="Proteomes" id="UP000092528">
    <property type="component" value="Chromosome 2"/>
</dbReference>